<protein>
    <submittedName>
        <fullName evidence="4">Glyoxylate reductase (NADP+)</fullName>
    </submittedName>
</protein>
<dbReference type="AlphaFoldDB" id="A0A1B6VQ16"/>
<dbReference type="Pfam" id="PF02826">
    <property type="entry name" value="2-Hacid_dh_C"/>
    <property type="match status" value="1"/>
</dbReference>
<name>A0A1B6VQ16_9PROT</name>
<dbReference type="SUPFAM" id="SSF51735">
    <property type="entry name" value="NAD(P)-binding Rossmann-fold domains"/>
    <property type="match status" value="1"/>
</dbReference>
<organism evidence="4 5">
    <name type="scientific">Gluconobacter cerinus</name>
    <dbReference type="NCBI Taxonomy" id="38307"/>
    <lineage>
        <taxon>Bacteria</taxon>
        <taxon>Pseudomonadati</taxon>
        <taxon>Pseudomonadota</taxon>
        <taxon>Alphaproteobacteria</taxon>
        <taxon>Acetobacterales</taxon>
        <taxon>Acetobacteraceae</taxon>
        <taxon>Gluconobacter</taxon>
    </lineage>
</organism>
<dbReference type="PANTHER" id="PTHR43333:SF1">
    <property type="entry name" value="D-ISOMER SPECIFIC 2-HYDROXYACID DEHYDROGENASE NAD-BINDING DOMAIN-CONTAINING PROTEIN"/>
    <property type="match status" value="1"/>
</dbReference>
<comment type="caution">
    <text evidence="4">The sequence shown here is derived from an EMBL/GenBank/DDBJ whole genome shotgun (WGS) entry which is preliminary data.</text>
</comment>
<evidence type="ECO:0000313" key="4">
    <source>
        <dbReference type="EMBL" id="OAJ69309.1"/>
    </source>
</evidence>
<dbReference type="Gene3D" id="3.40.50.720">
    <property type="entry name" value="NAD(P)-binding Rossmann-like Domain"/>
    <property type="match status" value="2"/>
</dbReference>
<dbReference type="RefSeq" id="WP_064272949.1">
    <property type="nucleotide sequence ID" value="NZ_LUTU01000001.1"/>
</dbReference>
<keyword evidence="1" id="KW-0560">Oxidoreductase</keyword>
<dbReference type="InterPro" id="IPR006140">
    <property type="entry name" value="D-isomer_DH_NAD-bd"/>
</dbReference>
<dbReference type="GO" id="GO:0051287">
    <property type="term" value="F:NAD binding"/>
    <property type="evidence" value="ECO:0007669"/>
    <property type="project" value="InterPro"/>
</dbReference>
<dbReference type="EMBL" id="LUTU01000001">
    <property type="protein sequence ID" value="OAJ69309.1"/>
    <property type="molecule type" value="Genomic_DNA"/>
</dbReference>
<evidence type="ECO:0000256" key="1">
    <source>
        <dbReference type="ARBA" id="ARBA00023002"/>
    </source>
</evidence>
<accession>A0A1B6VQ16</accession>
<evidence type="ECO:0000259" key="3">
    <source>
        <dbReference type="Pfam" id="PF02826"/>
    </source>
</evidence>
<dbReference type="PANTHER" id="PTHR43333">
    <property type="entry name" value="2-HACID_DH_C DOMAIN-CONTAINING PROTEIN"/>
    <property type="match status" value="1"/>
</dbReference>
<dbReference type="PATRIC" id="fig|38307.3.peg.121"/>
<evidence type="ECO:0000256" key="2">
    <source>
        <dbReference type="ARBA" id="ARBA00023027"/>
    </source>
</evidence>
<dbReference type="OrthoDB" id="9793626at2"/>
<dbReference type="InterPro" id="IPR036291">
    <property type="entry name" value="NAD(P)-bd_dom_sf"/>
</dbReference>
<gene>
    <name evidence="4" type="ORF">A0123_00118</name>
</gene>
<feature type="domain" description="D-isomer specific 2-hydroxyacid dehydrogenase NAD-binding" evidence="3">
    <location>
        <begin position="116"/>
        <end position="294"/>
    </location>
</feature>
<keyword evidence="2" id="KW-0520">NAD</keyword>
<proteinExistence type="predicted"/>
<evidence type="ECO:0000313" key="5">
    <source>
        <dbReference type="Proteomes" id="UP000077786"/>
    </source>
</evidence>
<dbReference type="Proteomes" id="UP000077786">
    <property type="component" value="Unassembled WGS sequence"/>
</dbReference>
<dbReference type="GO" id="GO:0016491">
    <property type="term" value="F:oxidoreductase activity"/>
    <property type="evidence" value="ECO:0007669"/>
    <property type="project" value="UniProtKB-KW"/>
</dbReference>
<sequence>MASASTALTVINQIGPEIGHILSGLGERVRVVAQSRDVSEPWNTGVADILLTGPSAAWRNAPEAPPVGWNPSLRWVQIASAGVDGFPEWLLQGRDITTGRGNAAGPIAEYVLLALLAQTKRFETFKPSSPEEWGQQASVVKHSAPLESLAGRALGLAGYGAIGQEIARLARSFGMTVFVWRRSAWTDGEAVREGVQPVSDLGTLFERADHLVLALPLTSETNSIVNADILARAKPGLHLVNVARGKLIDEAALLESLNHGRLAAATLDVTAPEPPPARHPFYTHPKIRLTPHISWSGPDVLANLGQRISRNFENFLQGRPLEARLDLSRGY</sequence>
<reference evidence="4 5" key="1">
    <citation type="submission" date="2016-03" db="EMBL/GenBank/DDBJ databases">
        <title>Draft genome sequence of Gluconobacter cerinus strain CECT 9110.</title>
        <authorList>
            <person name="Sainz F."/>
            <person name="Mas A."/>
            <person name="Torija M.J."/>
        </authorList>
    </citation>
    <scope>NUCLEOTIDE SEQUENCE [LARGE SCALE GENOMIC DNA]</scope>
    <source>
        <strain evidence="4 5">CECT 9110</strain>
    </source>
</reference>